<reference evidence="2" key="1">
    <citation type="submission" date="2020-03" db="EMBL/GenBank/DDBJ databases">
        <title>Castanea mollissima Vanexum genome sequencing.</title>
        <authorList>
            <person name="Staton M."/>
        </authorList>
    </citation>
    <scope>NUCLEOTIDE SEQUENCE</scope>
    <source>
        <tissue evidence="2">Leaf</tissue>
    </source>
</reference>
<dbReference type="Proteomes" id="UP000737018">
    <property type="component" value="Unassembled WGS sequence"/>
</dbReference>
<organism evidence="2 3">
    <name type="scientific">Castanea mollissima</name>
    <name type="common">Chinese chestnut</name>
    <dbReference type="NCBI Taxonomy" id="60419"/>
    <lineage>
        <taxon>Eukaryota</taxon>
        <taxon>Viridiplantae</taxon>
        <taxon>Streptophyta</taxon>
        <taxon>Embryophyta</taxon>
        <taxon>Tracheophyta</taxon>
        <taxon>Spermatophyta</taxon>
        <taxon>Magnoliopsida</taxon>
        <taxon>eudicotyledons</taxon>
        <taxon>Gunneridae</taxon>
        <taxon>Pentapetalae</taxon>
        <taxon>rosids</taxon>
        <taxon>fabids</taxon>
        <taxon>Fagales</taxon>
        <taxon>Fagaceae</taxon>
        <taxon>Castanea</taxon>
    </lineage>
</organism>
<dbReference type="InterPro" id="IPR038745">
    <property type="entry name" value="AT4G37440-like"/>
</dbReference>
<evidence type="ECO:0000313" key="2">
    <source>
        <dbReference type="EMBL" id="KAF3945181.1"/>
    </source>
</evidence>
<gene>
    <name evidence="2" type="ORF">CMV_028424</name>
</gene>
<name>A0A8J4QF80_9ROSI</name>
<dbReference type="PANTHER" id="PTHR34057:SF10">
    <property type="entry name" value="TRANSPOSASE, PTTA_EN_SPM, PLANT"/>
    <property type="match status" value="1"/>
</dbReference>
<keyword evidence="3" id="KW-1185">Reference proteome</keyword>
<protein>
    <submittedName>
        <fullName evidence="2">Uncharacterized protein</fullName>
    </submittedName>
</protein>
<dbReference type="EMBL" id="JRKL02012485">
    <property type="protein sequence ID" value="KAF3945181.1"/>
    <property type="molecule type" value="Genomic_DNA"/>
</dbReference>
<feature type="compositionally biased region" description="Polar residues" evidence="1">
    <location>
        <begin position="474"/>
        <end position="490"/>
    </location>
</feature>
<evidence type="ECO:0000313" key="3">
    <source>
        <dbReference type="Proteomes" id="UP000737018"/>
    </source>
</evidence>
<proteinExistence type="predicted"/>
<dbReference type="PANTHER" id="PTHR34057">
    <property type="entry name" value="ELONGATION FACTOR"/>
    <property type="match status" value="1"/>
</dbReference>
<dbReference type="CDD" id="cd11650">
    <property type="entry name" value="AT4G37440_like"/>
    <property type="match status" value="1"/>
</dbReference>
<feature type="region of interest" description="Disordered" evidence="1">
    <location>
        <begin position="466"/>
        <end position="515"/>
    </location>
</feature>
<dbReference type="AlphaFoldDB" id="A0A8J4QF80"/>
<accession>A0A8J4QF80</accession>
<sequence>MGPDLELKGKSKAAMEVSVSKENAIVLQGPEDKLLKCATNCQETHDNTFSMETLLVKRITEQDGSENMEVNITDCTNSTDAGLVESECQDVTEQSSSFGDTESGTENGLMMTDGEVESRLYAGDASASVYDGYFDTHCFKRSPKKKKLTVHWRKFIRPLMWRCKWIELQIKELQSQALKYDRKLAKNDERKPFEFECSKLEAIDAKSLPYSSQIFRSKVMKRKKRKRLESTIDIASYMSQHNLFSYIENKRPVGDSTSMVDNCGNLDKVTIGNNEFEINYGWSSLEFGNGDNSFEEILRKIEVAHSQVRKLKAQIDKVIGENPGKFSSINQLSLVVPDDALTSSDQNPASPFENGHSLLSRSLFTASQHMSECDMGDTPVPEFAFLSDEELIPLPNIIDSMDQPQVGVLCANNEQGILTEQGILIHNQAAKEELDDFGTVRLQLIEKPQVPMEEQKIVPKVEVSEANDLPSETAMPNVQSNVKSRSTSKSIFPRKTRRRGRRKAGKNRWSKRPSG</sequence>
<feature type="compositionally biased region" description="Basic residues" evidence="1">
    <location>
        <begin position="492"/>
        <end position="515"/>
    </location>
</feature>
<evidence type="ECO:0000256" key="1">
    <source>
        <dbReference type="SAM" id="MobiDB-lite"/>
    </source>
</evidence>
<comment type="caution">
    <text evidence="2">The sequence shown here is derived from an EMBL/GenBank/DDBJ whole genome shotgun (WGS) entry which is preliminary data.</text>
</comment>
<dbReference type="OrthoDB" id="21648at2759"/>